<dbReference type="Gene3D" id="1.20.1600.10">
    <property type="entry name" value="Outer membrane efflux proteins (OEP)"/>
    <property type="match status" value="1"/>
</dbReference>
<evidence type="ECO:0008006" key="5">
    <source>
        <dbReference type="Google" id="ProtNLM"/>
    </source>
</evidence>
<evidence type="ECO:0000256" key="2">
    <source>
        <dbReference type="SAM" id="Coils"/>
    </source>
</evidence>
<evidence type="ECO:0000313" key="3">
    <source>
        <dbReference type="EMBL" id="ENU33211.1"/>
    </source>
</evidence>
<dbReference type="EMBL" id="APOL01000028">
    <property type="protein sequence ID" value="ENU33211.1"/>
    <property type="molecule type" value="Genomic_DNA"/>
</dbReference>
<dbReference type="PANTHER" id="PTHR30203">
    <property type="entry name" value="OUTER MEMBRANE CATION EFFLUX PROTEIN"/>
    <property type="match status" value="1"/>
</dbReference>
<dbReference type="Pfam" id="PF02321">
    <property type="entry name" value="OEP"/>
    <property type="match status" value="1"/>
</dbReference>
<gene>
    <name evidence="3" type="ORF">F989_01785</name>
</gene>
<feature type="coiled-coil region" evidence="2">
    <location>
        <begin position="210"/>
        <end position="237"/>
    </location>
</feature>
<dbReference type="PATRIC" id="fig|1217671.3.peg.1766"/>
<evidence type="ECO:0000256" key="1">
    <source>
        <dbReference type="ARBA" id="ARBA00007613"/>
    </source>
</evidence>
<protein>
    <recommendedName>
        <fullName evidence="5">Outer membrane efflux protein</fullName>
    </recommendedName>
</protein>
<dbReference type="SUPFAM" id="SSF56954">
    <property type="entry name" value="Outer membrane efflux proteins (OEP)"/>
    <property type="match status" value="1"/>
</dbReference>
<keyword evidence="2" id="KW-0175">Coiled coil</keyword>
<organism evidence="3 4">
    <name type="scientific">Acinetobacter parvus NIPH 1103</name>
    <dbReference type="NCBI Taxonomy" id="1217671"/>
    <lineage>
        <taxon>Bacteria</taxon>
        <taxon>Pseudomonadati</taxon>
        <taxon>Pseudomonadota</taxon>
        <taxon>Gammaproteobacteria</taxon>
        <taxon>Moraxellales</taxon>
        <taxon>Moraxellaceae</taxon>
        <taxon>Acinetobacter</taxon>
    </lineage>
</organism>
<dbReference type="InterPro" id="IPR003423">
    <property type="entry name" value="OMP_efflux"/>
</dbReference>
<dbReference type="GO" id="GO:0015562">
    <property type="term" value="F:efflux transmembrane transporter activity"/>
    <property type="evidence" value="ECO:0007669"/>
    <property type="project" value="InterPro"/>
</dbReference>
<accession>N8Q388</accession>
<comment type="caution">
    <text evidence="3">The sequence shown here is derived from an EMBL/GenBank/DDBJ whole genome shotgun (WGS) entry which is preliminary data.</text>
</comment>
<comment type="similarity">
    <text evidence="1">Belongs to the outer membrane factor (OMF) (TC 1.B.17) family.</text>
</comment>
<proteinExistence type="inferred from homology"/>
<dbReference type="Proteomes" id="UP000018426">
    <property type="component" value="Unassembled WGS sequence"/>
</dbReference>
<evidence type="ECO:0000313" key="4">
    <source>
        <dbReference type="Proteomes" id="UP000018426"/>
    </source>
</evidence>
<dbReference type="InterPro" id="IPR010131">
    <property type="entry name" value="MdtP/NodT-like"/>
</dbReference>
<dbReference type="AlphaFoldDB" id="N8Q388"/>
<dbReference type="HOGENOM" id="CLU_012817_15_1_6"/>
<reference evidence="3 4" key="1">
    <citation type="submission" date="2013-02" db="EMBL/GenBank/DDBJ databases">
        <title>The Genome Sequence of Acinetobacter parvus NIPH 1103.</title>
        <authorList>
            <consortium name="The Broad Institute Genome Sequencing Platform"/>
            <consortium name="The Broad Institute Genome Sequencing Center for Infectious Disease"/>
            <person name="Cerqueira G."/>
            <person name="Feldgarden M."/>
            <person name="Courvalin P."/>
            <person name="Perichon B."/>
            <person name="Grillot-Courvalin C."/>
            <person name="Clermont D."/>
            <person name="Rocha E."/>
            <person name="Yoon E.-J."/>
            <person name="Nemec A."/>
            <person name="Walker B."/>
            <person name="Young S.K."/>
            <person name="Zeng Q."/>
            <person name="Gargeya S."/>
            <person name="Fitzgerald M."/>
            <person name="Haas B."/>
            <person name="Abouelleil A."/>
            <person name="Alvarado L."/>
            <person name="Arachchi H.M."/>
            <person name="Berlin A.M."/>
            <person name="Chapman S.B."/>
            <person name="Dewar J."/>
            <person name="Goldberg J."/>
            <person name="Griggs A."/>
            <person name="Gujja S."/>
            <person name="Hansen M."/>
            <person name="Howarth C."/>
            <person name="Imamovic A."/>
            <person name="Larimer J."/>
            <person name="McCowan C."/>
            <person name="Murphy C."/>
            <person name="Neiman D."/>
            <person name="Pearson M."/>
            <person name="Priest M."/>
            <person name="Roberts A."/>
            <person name="Saif S."/>
            <person name="Shea T."/>
            <person name="Sisk P."/>
            <person name="Sykes S."/>
            <person name="Wortman J."/>
            <person name="Nusbaum C."/>
            <person name="Birren B."/>
        </authorList>
    </citation>
    <scope>NUCLEOTIDE SEQUENCE [LARGE SCALE GENOMIC DNA]</scope>
    <source>
        <strain evidence="3 4">NIPH 1103</strain>
    </source>
</reference>
<name>N8Q388_9GAMM</name>
<sequence length="450" mass="51157">MDVLHVRVYIILELKNMNFYKEKLSRRVRWQIATICFSLIYGQAYAEPLTLDTALKLAEQYAPTLRANSAQIEGAENMVSASGILPNPKLFVGLDNYPISGDAAWSITQEGMTMQKIGVMQDFPNRAKRQAEVELAKAELGSVTAQTEILRIELRQKVASAWFKRFYLERKLALYDELFSENRLLSQMTQTQVTSGRTMVADALDPRLESNVLLDQKDDLLRDLKKAKLELHRLISAEPTENISQIETLSTQAPIISLDTSKLYHHLHQHPELKAYQAEKKTAEAKLRQAQALQKPDWGIELAYQHRAPEFGDMIGVQLTTELPVFSKKRSGPLIQAALAEQNRITADQEVKYREHLTLLDEGLSDLDALDQQINRTMQKSIPLAKQKVNLQLASYQAGKSNLTNIIAARQALLEQRLRLIDLQQQQAVTKAQLYFAFEEPTLNYVEEQP</sequence>